<sequence>MLSASTLVGHSITILKTTSSDLDSAREPAVNFLTICSEEATPLYSHVMGKFTLTDTFKWLSEHEHLLVRFKTFLTILELSKFIKRPNAISEPVPVALDDDLDGTAIEDVEDRTNGVDQTSTLTEFEFIKFINLFQRLLGYMSQSSFVPFSSALNHLTSCEKSSTVKPQVHSNSTTYKALLNYLKAENFLDNLLMLLDLQFKSPADAAWEKRGKAMLVECVVQFFTNLFTNPETGLPYLVQYFTKPNGALTRWTTTLNNFLPTSPTANGATEQKKTYAMMMTMSTRNWDSISPHQAGCDPRVCLSAIARLITGYTSLGALLAVVLSDPASVDHSDHARNDSESVESNVNGETKPGMKKLEVLSGNLLLKRLLNRLVSCEELSSRLIHLNQVIQRKPIGQNEPRNVFDWYLAVVLSEADIILSPNAKLVGQALMNHLATFAKPLENSGRLRKRANILLSIEEPISLFPAPTAIQFADLWEVEVRINVLSALSNLGAGAGNTTNVFGRLLCGQFNGTHQLNSSSNGFRGSFNNVIIDLIEITWRRLEALKKKHQLFNLKRLVIHSALLGSICRLVYLETKFRNVKLSSEFVQVLSEKAVLINLILVDSIRRERAQKPNQSHDFALDWAYEHKFRTDLISLLRSLSWSPSPDETSSVLAYLNYLPNESHANPKIEIDQNNLIIVLNSTIRVAIKVGESSPIVLDLFTRCLPLVPHLGKPIAGEVDQQGSLASRRQQTRTSMLEFKTFVYTLALFLLEHPTVIMGPELFFGEVPSIDNQIAQIKIWLFSKLLYTFDLIHLSSGPFLKLLIRKALGAIQLIVEASVPETKRSRSQSDGQADQSDLEGQTIYHGPATLLYSCWLICSDYLKKLPANAFSNSFSHLWPALKFGLECPDEAYLLISGEEHHVNSNSLNPEADQFTKYLHSSGSDYLPSPAISDPLSEETLDLLMKKEIEVVSIIVKCIVTCRKHQQATEPRSRLDRGVFDGGNDLSVINNCYAPAYNSLDHDMDEIDVLSTLTDNTFGKTTERTSLDLSDAPNTPLTHQSASHPVRESLSRLPTVSQLESPPVVSSNILPPTLSPHNFGSKSLSNGERDLRRKPNVPDLYPPMEPLQTHLIEEPNSRRHYLPTSPHRSRPASYSSRSRGYEHYDRNSHTVEDSEAYHSRKDREADESRKYDDRDLQIRREPERSRYDRYDRYDRYETDHNRRRYDDRDDSEDVEEERRWRRNNSRFRDQEEDEEEEEVNEEPIPVKRKEKMHHHDDIEVGHESRYKVARRYNEDRHLSTYNSRYSPDDDTYGERNVRSHER</sequence>
<dbReference type="OrthoDB" id="10328508at2759"/>
<feature type="region of interest" description="Disordered" evidence="1">
    <location>
        <begin position="1226"/>
        <end position="1302"/>
    </location>
</feature>
<organism evidence="2 3">
    <name type="scientific">Cronartium quercuum f. sp. fusiforme G11</name>
    <dbReference type="NCBI Taxonomy" id="708437"/>
    <lineage>
        <taxon>Eukaryota</taxon>
        <taxon>Fungi</taxon>
        <taxon>Dikarya</taxon>
        <taxon>Basidiomycota</taxon>
        <taxon>Pucciniomycotina</taxon>
        <taxon>Pucciniomycetes</taxon>
        <taxon>Pucciniales</taxon>
        <taxon>Coleosporiaceae</taxon>
        <taxon>Cronartium</taxon>
    </lineage>
</organism>
<feature type="region of interest" description="Disordered" evidence="1">
    <location>
        <begin position="1024"/>
        <end position="1185"/>
    </location>
</feature>
<evidence type="ECO:0000313" key="3">
    <source>
        <dbReference type="Proteomes" id="UP000886653"/>
    </source>
</evidence>
<accession>A0A9P6NLT2</accession>
<comment type="caution">
    <text evidence="2">The sequence shown here is derived from an EMBL/GenBank/DDBJ whole genome shotgun (WGS) entry which is preliminary data.</text>
</comment>
<reference evidence="2" key="1">
    <citation type="submission" date="2013-11" db="EMBL/GenBank/DDBJ databases">
        <title>Genome sequence of the fusiform rust pathogen reveals effectors for host alternation and coevolution with pine.</title>
        <authorList>
            <consortium name="DOE Joint Genome Institute"/>
            <person name="Smith K."/>
            <person name="Pendleton A."/>
            <person name="Kubisiak T."/>
            <person name="Anderson C."/>
            <person name="Salamov A."/>
            <person name="Aerts A."/>
            <person name="Riley R."/>
            <person name="Clum A."/>
            <person name="Lindquist E."/>
            <person name="Ence D."/>
            <person name="Campbell M."/>
            <person name="Kronenberg Z."/>
            <person name="Feau N."/>
            <person name="Dhillon B."/>
            <person name="Hamelin R."/>
            <person name="Burleigh J."/>
            <person name="Smith J."/>
            <person name="Yandell M."/>
            <person name="Nelson C."/>
            <person name="Grigoriev I."/>
            <person name="Davis J."/>
        </authorList>
    </citation>
    <scope>NUCLEOTIDE SEQUENCE</scope>
    <source>
        <strain evidence="2">G11</strain>
    </source>
</reference>
<evidence type="ECO:0000313" key="2">
    <source>
        <dbReference type="EMBL" id="KAG0149441.1"/>
    </source>
</evidence>
<protein>
    <submittedName>
        <fullName evidence="2">Uncharacterized protein</fullName>
    </submittedName>
</protein>
<keyword evidence="3" id="KW-1185">Reference proteome</keyword>
<feature type="compositionally biased region" description="Basic and acidic residues" evidence="1">
    <location>
        <begin position="1292"/>
        <end position="1302"/>
    </location>
</feature>
<proteinExistence type="predicted"/>
<evidence type="ECO:0000256" key="1">
    <source>
        <dbReference type="SAM" id="MobiDB-lite"/>
    </source>
</evidence>
<feature type="compositionally biased region" description="Basic and acidic residues" evidence="1">
    <location>
        <begin position="331"/>
        <end position="340"/>
    </location>
</feature>
<feature type="compositionally biased region" description="Basic and acidic residues" evidence="1">
    <location>
        <begin position="1139"/>
        <end position="1185"/>
    </location>
</feature>
<feature type="compositionally biased region" description="Basic and acidic residues" evidence="1">
    <location>
        <begin position="1253"/>
        <end position="1278"/>
    </location>
</feature>
<dbReference type="Proteomes" id="UP000886653">
    <property type="component" value="Unassembled WGS sequence"/>
</dbReference>
<gene>
    <name evidence="2" type="ORF">CROQUDRAFT_653753</name>
</gene>
<feature type="compositionally biased region" description="Polar residues" evidence="1">
    <location>
        <begin position="1032"/>
        <end position="1043"/>
    </location>
</feature>
<feature type="compositionally biased region" description="Polar residues" evidence="1">
    <location>
        <begin position="1052"/>
        <end position="1086"/>
    </location>
</feature>
<feature type="region of interest" description="Disordered" evidence="1">
    <location>
        <begin position="331"/>
        <end position="352"/>
    </location>
</feature>
<dbReference type="EMBL" id="MU167228">
    <property type="protein sequence ID" value="KAG0149441.1"/>
    <property type="molecule type" value="Genomic_DNA"/>
</dbReference>
<feature type="compositionally biased region" description="Acidic residues" evidence="1">
    <location>
        <begin position="1230"/>
        <end position="1241"/>
    </location>
</feature>
<name>A0A9P6NLT2_9BASI</name>